<evidence type="ECO:0000256" key="1">
    <source>
        <dbReference type="ARBA" id="ARBA00023002"/>
    </source>
</evidence>
<dbReference type="PRINTS" id="PR00081">
    <property type="entry name" value="GDHRDH"/>
</dbReference>
<reference evidence="3" key="1">
    <citation type="journal article" date="2019" name="Int. J. Syst. Evol. Microbiol.">
        <title>The Global Catalogue of Microorganisms (GCM) 10K type strain sequencing project: providing services to taxonomists for standard genome sequencing and annotation.</title>
        <authorList>
            <consortium name="The Broad Institute Genomics Platform"/>
            <consortium name="The Broad Institute Genome Sequencing Center for Infectious Disease"/>
            <person name="Wu L."/>
            <person name="Ma J."/>
        </authorList>
    </citation>
    <scope>NUCLEOTIDE SEQUENCE [LARGE SCALE GENOMIC DNA]</scope>
    <source>
        <strain evidence="3">CGMCC 1.5362</strain>
    </source>
</reference>
<organism evidence="2 3">
    <name type="scientific">Ornithinimicrobium pekingense</name>
    <dbReference type="NCBI Taxonomy" id="384677"/>
    <lineage>
        <taxon>Bacteria</taxon>
        <taxon>Bacillati</taxon>
        <taxon>Actinomycetota</taxon>
        <taxon>Actinomycetes</taxon>
        <taxon>Micrococcales</taxon>
        <taxon>Ornithinimicrobiaceae</taxon>
        <taxon>Ornithinimicrobium</taxon>
    </lineage>
</organism>
<keyword evidence="3" id="KW-1185">Reference proteome</keyword>
<comment type="caution">
    <text evidence="2">The sequence shown here is derived from an EMBL/GenBank/DDBJ whole genome shotgun (WGS) entry which is preliminary data.</text>
</comment>
<dbReference type="InterPro" id="IPR036291">
    <property type="entry name" value="NAD(P)-bd_dom_sf"/>
</dbReference>
<name>A0ABQ2F9X8_9MICO</name>
<proteinExistence type="predicted"/>
<keyword evidence="1" id="KW-0560">Oxidoreductase</keyword>
<dbReference type="Proteomes" id="UP000662111">
    <property type="component" value="Unassembled WGS sequence"/>
</dbReference>
<evidence type="ECO:0000313" key="2">
    <source>
        <dbReference type="EMBL" id="GGK67962.1"/>
    </source>
</evidence>
<dbReference type="Pfam" id="PF00106">
    <property type="entry name" value="adh_short"/>
    <property type="match status" value="1"/>
</dbReference>
<dbReference type="EMBL" id="BMLB01000003">
    <property type="protein sequence ID" value="GGK67962.1"/>
    <property type="molecule type" value="Genomic_DNA"/>
</dbReference>
<gene>
    <name evidence="2" type="ORF">GCM10011509_15420</name>
</gene>
<protein>
    <submittedName>
        <fullName evidence="2">Short-chain dehydrogenase</fullName>
    </submittedName>
</protein>
<dbReference type="SUPFAM" id="SSF51735">
    <property type="entry name" value="NAD(P)-binding Rossmann-fold domains"/>
    <property type="match status" value="1"/>
</dbReference>
<dbReference type="PANTHER" id="PTHR43157">
    <property type="entry name" value="PHOSPHATIDYLINOSITOL-GLYCAN BIOSYNTHESIS CLASS F PROTEIN-RELATED"/>
    <property type="match status" value="1"/>
</dbReference>
<dbReference type="PANTHER" id="PTHR43157:SF31">
    <property type="entry name" value="PHOSPHATIDYLINOSITOL-GLYCAN BIOSYNTHESIS CLASS F PROTEIN"/>
    <property type="match status" value="1"/>
</dbReference>
<accession>A0ABQ2F9X8</accession>
<dbReference type="InterPro" id="IPR002347">
    <property type="entry name" value="SDR_fam"/>
</dbReference>
<evidence type="ECO:0000313" key="3">
    <source>
        <dbReference type="Proteomes" id="UP000662111"/>
    </source>
</evidence>
<dbReference type="Gene3D" id="3.40.50.720">
    <property type="entry name" value="NAD(P)-binding Rossmann-like Domain"/>
    <property type="match status" value="1"/>
</dbReference>
<sequence>MVPDRPAEATRTAYPAVVPEQQTIVITGASDGIGAAAARQLSEKGHRVVVVGRSPEKTAAVADSISAPAHVADFADLEQVRALAGELRAAYPRIDVLANNAGGIFTQETTADGFDKTLQVNHLAPFLLTHLLLDRLVESRARVIQTSSVGHRAFGRIDLDDLDNRRAWRAEKAYGDAKLANVLFTKELHRRFSGKGVSAAAFHPGGIATNFASDTSSVMRFAYHSPLRHLMTSVDTGGRRLVWLAEGTPGVTWQSGEYYERNKPGKVNPQVADADLARGLWQRSEAMLEL</sequence>